<dbReference type="Pfam" id="PF12704">
    <property type="entry name" value="MacB_PCD"/>
    <property type="match status" value="1"/>
</dbReference>
<evidence type="ECO:0000256" key="6">
    <source>
        <dbReference type="SAM" id="Phobius"/>
    </source>
</evidence>
<dbReference type="PANTHER" id="PTHR30572">
    <property type="entry name" value="MEMBRANE COMPONENT OF TRANSPORTER-RELATED"/>
    <property type="match status" value="1"/>
</dbReference>
<accession>A0A1N6DRK6</accession>
<evidence type="ECO:0000259" key="8">
    <source>
        <dbReference type="Pfam" id="PF12704"/>
    </source>
</evidence>
<evidence type="ECO:0000256" key="3">
    <source>
        <dbReference type="ARBA" id="ARBA00022692"/>
    </source>
</evidence>
<feature type="transmembrane region" description="Helical" evidence="6">
    <location>
        <begin position="435"/>
        <end position="454"/>
    </location>
</feature>
<dbReference type="Proteomes" id="UP000185003">
    <property type="component" value="Unassembled WGS sequence"/>
</dbReference>
<feature type="transmembrane region" description="Helical" evidence="6">
    <location>
        <begin position="21"/>
        <end position="41"/>
    </location>
</feature>
<keyword evidence="3 6" id="KW-0812">Transmembrane</keyword>
<dbReference type="GO" id="GO:0022857">
    <property type="term" value="F:transmembrane transporter activity"/>
    <property type="evidence" value="ECO:0007669"/>
    <property type="project" value="TreeGrafter"/>
</dbReference>
<gene>
    <name evidence="9" type="ORF">SAMN04488055_1015</name>
</gene>
<dbReference type="PANTHER" id="PTHR30572:SF18">
    <property type="entry name" value="ABC-TYPE MACROLIDE FAMILY EXPORT SYSTEM PERMEASE COMPONENT 2"/>
    <property type="match status" value="1"/>
</dbReference>
<dbReference type="Pfam" id="PF02687">
    <property type="entry name" value="FtsX"/>
    <property type="match status" value="2"/>
</dbReference>
<evidence type="ECO:0000259" key="7">
    <source>
        <dbReference type="Pfam" id="PF02687"/>
    </source>
</evidence>
<organism evidence="9 10">
    <name type="scientific">Chitinophaga niabensis</name>
    <dbReference type="NCBI Taxonomy" id="536979"/>
    <lineage>
        <taxon>Bacteria</taxon>
        <taxon>Pseudomonadati</taxon>
        <taxon>Bacteroidota</taxon>
        <taxon>Chitinophagia</taxon>
        <taxon>Chitinophagales</taxon>
        <taxon>Chitinophagaceae</taxon>
        <taxon>Chitinophaga</taxon>
    </lineage>
</organism>
<feature type="transmembrane region" description="Helical" evidence="6">
    <location>
        <begin position="344"/>
        <end position="367"/>
    </location>
</feature>
<dbReference type="OrthoDB" id="1451596at2"/>
<evidence type="ECO:0000256" key="2">
    <source>
        <dbReference type="ARBA" id="ARBA00022475"/>
    </source>
</evidence>
<keyword evidence="2" id="KW-1003">Cell membrane</keyword>
<dbReference type="RefSeq" id="WP_074238197.1">
    <property type="nucleotide sequence ID" value="NZ_FSRA01000001.1"/>
</dbReference>
<feature type="domain" description="ABC3 transporter permease C-terminal" evidence="7">
    <location>
        <begin position="682"/>
        <end position="789"/>
    </location>
</feature>
<reference evidence="9 10" key="1">
    <citation type="submission" date="2016-11" db="EMBL/GenBank/DDBJ databases">
        <authorList>
            <person name="Jaros S."/>
            <person name="Januszkiewicz K."/>
            <person name="Wedrychowicz H."/>
        </authorList>
    </citation>
    <scope>NUCLEOTIDE SEQUENCE [LARGE SCALE GENOMIC DNA]</scope>
    <source>
        <strain evidence="9 10">DSM 24787</strain>
    </source>
</reference>
<feature type="transmembrane region" description="Helical" evidence="6">
    <location>
        <begin position="767"/>
        <end position="788"/>
    </location>
</feature>
<feature type="transmembrane region" description="Helical" evidence="6">
    <location>
        <begin position="387"/>
        <end position="414"/>
    </location>
</feature>
<name>A0A1N6DRK6_9BACT</name>
<keyword evidence="10" id="KW-1185">Reference proteome</keyword>
<feature type="transmembrane region" description="Helical" evidence="6">
    <location>
        <begin position="724"/>
        <end position="747"/>
    </location>
</feature>
<dbReference type="InterPro" id="IPR025857">
    <property type="entry name" value="MacB_PCD"/>
</dbReference>
<evidence type="ECO:0000256" key="5">
    <source>
        <dbReference type="ARBA" id="ARBA00023136"/>
    </source>
</evidence>
<dbReference type="InterPro" id="IPR003838">
    <property type="entry name" value="ABC3_permease_C"/>
</dbReference>
<feature type="transmembrane region" description="Helical" evidence="6">
    <location>
        <begin position="294"/>
        <end position="316"/>
    </location>
</feature>
<evidence type="ECO:0000313" key="10">
    <source>
        <dbReference type="Proteomes" id="UP000185003"/>
    </source>
</evidence>
<sequence>MLYNNLKIAFRSLWRKKTFSLLNILGLAIGVAASLLIFSVIRNEMSYDNYHEKKDRIFRVTTTIKSKSNGEVVTREPNVPNALPEAFRNDFPQFEQIASCWFIGQAQFYVPGKEEKRFKEYQGLAWADPGLFEMFDFTWLEGNGKELKNPNTVVITESVAKAFFGGHEEAIGKTIQLYSFRIPLKVVGVFKDLPGNTDLRLRICPSIITARKREPGLFSDWSGLNDHGLYVMLKEGVAPETMIKQFPAFVKKYYKEEQREPHNYSTLGLQSIENMHLDKNFRVPAGSAISIRELWSIGLIGIFLLLVACINFINLATAQSISRAKEIGVRKVLGSNRTQLVRQFLNETAVITFFSLVLGVMIAVAAIRPLGQLIGRELTFNHPSVIVFLLAIGVVVTLLAGFYPAVVLSGFNPVAAIKSKISTRTIGGISLRRGLVVVQFVIAQLLVIGTLVVVQQMKYFREKPMGFDKESTVLINLPSDSALATRYDYLKNRLASVKGVENVSLCLEGPSNNWGWQSDFYFDNSAEKQTFLATRMYGDSSYLETFQIGLVAGRKPFRSDTAAEVMVNETMVRKLGLSSPEAILGKTVALSNTGKIPVVGVFRDFNNRTLREEIKPMILFSGNYYEYAALQIRPEQMPATLPEVQKVFTEVYPTYMYDLTYMDERVGDYYKAEAITGLLFEVFAFLAVLISCLGLYGLVSFMAVQKTKEVGVRKVLGASVQNIVYLFSKEFTVLIGIAFLISAPLGYYFMQGWLEDFHYHINLGWDVFASAMVLSIGIAWITVGYKAVNAALANPVKSLRAE</sequence>
<dbReference type="GO" id="GO:0005886">
    <property type="term" value="C:plasma membrane"/>
    <property type="evidence" value="ECO:0007669"/>
    <property type="project" value="UniProtKB-SubCell"/>
</dbReference>
<evidence type="ECO:0000256" key="4">
    <source>
        <dbReference type="ARBA" id="ARBA00022989"/>
    </source>
</evidence>
<keyword evidence="4 6" id="KW-1133">Transmembrane helix</keyword>
<feature type="domain" description="MacB-like periplasmic core" evidence="8">
    <location>
        <begin position="20"/>
        <end position="246"/>
    </location>
</feature>
<feature type="domain" description="ABC3 transporter permease C-terminal" evidence="7">
    <location>
        <begin position="299"/>
        <end position="413"/>
    </location>
</feature>
<dbReference type="EMBL" id="FSRA01000001">
    <property type="protein sequence ID" value="SIN73314.1"/>
    <property type="molecule type" value="Genomic_DNA"/>
</dbReference>
<feature type="transmembrane region" description="Helical" evidence="6">
    <location>
        <begin position="682"/>
        <end position="704"/>
    </location>
</feature>
<evidence type="ECO:0000313" key="9">
    <source>
        <dbReference type="EMBL" id="SIN73314.1"/>
    </source>
</evidence>
<dbReference type="AlphaFoldDB" id="A0A1N6DRK6"/>
<dbReference type="InterPro" id="IPR050250">
    <property type="entry name" value="Macrolide_Exporter_MacB"/>
</dbReference>
<keyword evidence="5 6" id="KW-0472">Membrane</keyword>
<comment type="subcellular location">
    <subcellularLocation>
        <location evidence="1">Cell membrane</location>
        <topology evidence="1">Multi-pass membrane protein</topology>
    </subcellularLocation>
</comment>
<proteinExistence type="predicted"/>
<evidence type="ECO:0000256" key="1">
    <source>
        <dbReference type="ARBA" id="ARBA00004651"/>
    </source>
</evidence>
<dbReference type="STRING" id="536979.SAMN04488055_1015"/>
<protein>
    <submittedName>
        <fullName evidence="9">Duplicated orphan permease</fullName>
    </submittedName>
</protein>